<dbReference type="PROSITE" id="PS00108">
    <property type="entry name" value="PROTEIN_KINASE_ST"/>
    <property type="match status" value="1"/>
</dbReference>
<keyword evidence="1" id="KW-0808">Transferase</keyword>
<dbReference type="SMART" id="SM00220">
    <property type="entry name" value="S_TKc"/>
    <property type="match status" value="1"/>
</dbReference>
<evidence type="ECO:0000256" key="1">
    <source>
        <dbReference type="ARBA" id="ARBA00022679"/>
    </source>
</evidence>
<dbReference type="InterPro" id="IPR011009">
    <property type="entry name" value="Kinase-like_dom_sf"/>
</dbReference>
<evidence type="ECO:0000256" key="4">
    <source>
        <dbReference type="ARBA" id="ARBA00022840"/>
    </source>
</evidence>
<gene>
    <name evidence="8" type="ORF">GCM10023165_33690</name>
</gene>
<evidence type="ECO:0000256" key="3">
    <source>
        <dbReference type="ARBA" id="ARBA00022777"/>
    </source>
</evidence>
<feature type="compositionally biased region" description="Polar residues" evidence="6">
    <location>
        <begin position="20"/>
        <end position="38"/>
    </location>
</feature>
<dbReference type="CDD" id="cd00180">
    <property type="entry name" value="PKc"/>
    <property type="match status" value="1"/>
</dbReference>
<protein>
    <recommendedName>
        <fullName evidence="7">Protein kinase domain-containing protein</fullName>
    </recommendedName>
</protein>
<keyword evidence="9" id="KW-1185">Reference proteome</keyword>
<proteinExistence type="predicted"/>
<dbReference type="PROSITE" id="PS50011">
    <property type="entry name" value="PROTEIN_KINASE_DOM"/>
    <property type="match status" value="1"/>
</dbReference>
<evidence type="ECO:0000313" key="8">
    <source>
        <dbReference type="EMBL" id="GAA4348130.1"/>
    </source>
</evidence>
<feature type="domain" description="Protein kinase" evidence="7">
    <location>
        <begin position="288"/>
        <end position="569"/>
    </location>
</feature>
<dbReference type="Gene3D" id="1.10.510.10">
    <property type="entry name" value="Transferase(Phosphotransferase) domain 1"/>
    <property type="match status" value="1"/>
</dbReference>
<keyword evidence="3" id="KW-0418">Kinase</keyword>
<dbReference type="Proteomes" id="UP001500975">
    <property type="component" value="Unassembled WGS sequence"/>
</dbReference>
<dbReference type="EMBL" id="BAABGJ010000056">
    <property type="protein sequence ID" value="GAA4348130.1"/>
    <property type="molecule type" value="Genomic_DNA"/>
</dbReference>
<dbReference type="Pfam" id="PF00069">
    <property type="entry name" value="Pkinase"/>
    <property type="match status" value="1"/>
</dbReference>
<comment type="caution">
    <text evidence="8">The sequence shown here is derived from an EMBL/GenBank/DDBJ whole genome shotgun (WGS) entry which is preliminary data.</text>
</comment>
<dbReference type="RefSeq" id="WP_345539331.1">
    <property type="nucleotide sequence ID" value="NZ_BAABGJ010000056.1"/>
</dbReference>
<reference evidence="9" key="1">
    <citation type="journal article" date="2019" name="Int. J. Syst. Evol. Microbiol.">
        <title>The Global Catalogue of Microorganisms (GCM) 10K type strain sequencing project: providing services to taxonomists for standard genome sequencing and annotation.</title>
        <authorList>
            <consortium name="The Broad Institute Genomics Platform"/>
            <consortium name="The Broad Institute Genome Sequencing Center for Infectious Disease"/>
            <person name="Wu L."/>
            <person name="Ma J."/>
        </authorList>
    </citation>
    <scope>NUCLEOTIDE SEQUENCE [LARGE SCALE GENOMIC DNA]</scope>
    <source>
        <strain evidence="9">JCM 17804</strain>
    </source>
</reference>
<dbReference type="InterPro" id="IPR050205">
    <property type="entry name" value="CDPK_Ser/Thr_kinases"/>
</dbReference>
<keyword evidence="4 5" id="KW-0067">ATP-binding</keyword>
<organism evidence="8 9">
    <name type="scientific">Variovorax defluvii</name>
    <dbReference type="NCBI Taxonomy" id="913761"/>
    <lineage>
        <taxon>Bacteria</taxon>
        <taxon>Pseudomonadati</taxon>
        <taxon>Pseudomonadota</taxon>
        <taxon>Betaproteobacteria</taxon>
        <taxon>Burkholderiales</taxon>
        <taxon>Comamonadaceae</taxon>
        <taxon>Variovorax</taxon>
    </lineage>
</organism>
<name>A0ABP8HZN1_9BURK</name>
<evidence type="ECO:0000256" key="6">
    <source>
        <dbReference type="SAM" id="MobiDB-lite"/>
    </source>
</evidence>
<dbReference type="SUPFAM" id="SSF56112">
    <property type="entry name" value="Protein kinase-like (PK-like)"/>
    <property type="match status" value="1"/>
</dbReference>
<evidence type="ECO:0000259" key="7">
    <source>
        <dbReference type="PROSITE" id="PS50011"/>
    </source>
</evidence>
<accession>A0ABP8HZN1</accession>
<dbReference type="PANTHER" id="PTHR24349">
    <property type="entry name" value="SERINE/THREONINE-PROTEIN KINASE"/>
    <property type="match status" value="1"/>
</dbReference>
<evidence type="ECO:0000256" key="2">
    <source>
        <dbReference type="ARBA" id="ARBA00022741"/>
    </source>
</evidence>
<evidence type="ECO:0000256" key="5">
    <source>
        <dbReference type="PROSITE-ProRule" id="PRU10141"/>
    </source>
</evidence>
<dbReference type="InterPro" id="IPR000719">
    <property type="entry name" value="Prot_kinase_dom"/>
</dbReference>
<sequence length="598" mass="65316">MRPATAALKPQVKFYEATPKTENSPAHLSGPPSDTVQQLGLDKKSTARIGFEGRGTVIYAKTWAEPKRAQRLWEKAHGRYKNRKTSARVVVDRLEKDVANSRGASRSPLVKSKLEEVRAQILERDSVAAKDLHALLDAMSKAEEAQAEQQLKFNAHIKGAATKLATRSAEILIRNLMAKKNVSPRFTGESIAGFLDFIERTAALDLNQLGTSPIAYKEVEKALEFAEIWNHATPKQALGSPNDRYLIDHLVTLIRGGDMVLDCPAMQGLAPFKVIDEKTLKGPGGNYVRDDEPLGRGGNAVAYLYRCGDYAVVGKSSIDNDARAAEKVRKEAQVHAQATMGDHRHVVDLLGIVENSKTGPMLVLQYAPHGDAMEALLKLLRRGRDQAAAATLMSMFVGMVEGAKAAHENGVMHLDLKPENYIIDEDGAPLLCDFGTSKGSLAQTMKSPTDSPDFSAPELVNGLKVPGTISFKADIWSLGVILYQFNSPRFTDGALIDNPGRLLPFPYEPPESVAAVKLINEFVAKDKAGRFQQLGLQMDNPLHQLIIQMLDPDPSNRPSLTTVLKHPSIAPYVNQSHEALIAARQLILEPPGSQLIEA</sequence>
<dbReference type="PROSITE" id="PS00107">
    <property type="entry name" value="PROTEIN_KINASE_ATP"/>
    <property type="match status" value="1"/>
</dbReference>
<evidence type="ECO:0000313" key="9">
    <source>
        <dbReference type="Proteomes" id="UP001500975"/>
    </source>
</evidence>
<dbReference type="InterPro" id="IPR017441">
    <property type="entry name" value="Protein_kinase_ATP_BS"/>
</dbReference>
<feature type="binding site" evidence="5">
    <location>
        <position position="315"/>
    </location>
    <ligand>
        <name>ATP</name>
        <dbReference type="ChEBI" id="CHEBI:30616"/>
    </ligand>
</feature>
<keyword evidence="2 5" id="KW-0547">Nucleotide-binding</keyword>
<feature type="region of interest" description="Disordered" evidence="6">
    <location>
        <begin position="17"/>
        <end position="38"/>
    </location>
</feature>
<dbReference type="InterPro" id="IPR008271">
    <property type="entry name" value="Ser/Thr_kinase_AS"/>
</dbReference>